<comment type="cofactor">
    <cofactor evidence="4">
        <name>Zn(2+)</name>
        <dbReference type="ChEBI" id="CHEBI:29105"/>
    </cofactor>
    <text evidence="4">Binds 1 divalent metal cation per subunit.</text>
</comment>
<sequence>MTAPESLAPLPFIDGIVYGEGPRWHAGRLWFSDVMAGKVYSAGETGDLTLEAEVPHASGLGWLPDGTLVVSALMEPKIYHVDADGNITATFDVSDLAWTTNDLLATPDGRAYVDLYRTEGDGIGLVDSGGAVRVVASGVSVPNGLGLLPDGATLIVNDLNGSRILTYPIEADGSLGAPSLFADLGPDRHPDGLCVDVEGAVWIGCYDSGEFLRVVHGGHITHRIEIERGWAVAPALGGSDGRTLYMVVDDTTFEGLIAGESTGWIMQARVDVPGAGSP</sequence>
<dbReference type="PANTHER" id="PTHR47572:SF4">
    <property type="entry name" value="LACTONASE DRP35"/>
    <property type="match status" value="1"/>
</dbReference>
<dbReference type="InterPro" id="IPR051262">
    <property type="entry name" value="SMP-30/CGR1_Lactonase"/>
</dbReference>
<dbReference type="GO" id="GO:0046872">
    <property type="term" value="F:metal ion binding"/>
    <property type="evidence" value="ECO:0007669"/>
    <property type="project" value="UniProtKB-KW"/>
</dbReference>
<dbReference type="GO" id="GO:0016787">
    <property type="term" value="F:hydrolase activity"/>
    <property type="evidence" value="ECO:0007669"/>
    <property type="project" value="UniProtKB-KW"/>
</dbReference>
<feature type="binding site" evidence="4">
    <location>
        <position position="119"/>
    </location>
    <ligand>
        <name>substrate</name>
    </ligand>
</feature>
<evidence type="ECO:0000256" key="2">
    <source>
        <dbReference type="ARBA" id="ARBA00022801"/>
    </source>
</evidence>
<dbReference type="PANTHER" id="PTHR47572">
    <property type="entry name" value="LIPOPROTEIN-RELATED"/>
    <property type="match status" value="1"/>
</dbReference>
<feature type="binding site" evidence="4">
    <location>
        <position position="20"/>
    </location>
    <ligand>
        <name>a divalent metal cation</name>
        <dbReference type="ChEBI" id="CHEBI:60240"/>
    </ligand>
</feature>
<feature type="domain" description="SMP-30/Gluconolactonase/LRE-like region" evidence="5">
    <location>
        <begin position="19"/>
        <end position="247"/>
    </location>
</feature>
<evidence type="ECO:0000256" key="1">
    <source>
        <dbReference type="ARBA" id="ARBA00008853"/>
    </source>
</evidence>
<keyword evidence="4" id="KW-0479">Metal-binding</keyword>
<dbReference type="Proteomes" id="UP000466187">
    <property type="component" value="Chromosome"/>
</dbReference>
<accession>A0A7I7WK37</accession>
<feature type="binding site" evidence="4">
    <location>
        <position position="101"/>
    </location>
    <ligand>
        <name>substrate</name>
    </ligand>
</feature>
<dbReference type="Gene3D" id="2.120.10.30">
    <property type="entry name" value="TolB, C-terminal domain"/>
    <property type="match status" value="1"/>
</dbReference>
<feature type="binding site" evidence="4">
    <location>
        <position position="191"/>
    </location>
    <ligand>
        <name>a divalent metal cation</name>
        <dbReference type="ChEBI" id="CHEBI:60240"/>
    </ligand>
</feature>
<dbReference type="InterPro" id="IPR013658">
    <property type="entry name" value="SGL"/>
</dbReference>
<evidence type="ECO:0000256" key="4">
    <source>
        <dbReference type="PIRSR" id="PIRSR605511-2"/>
    </source>
</evidence>
<reference evidence="6 7" key="1">
    <citation type="journal article" date="2019" name="Emerg. Microbes Infect.">
        <title>Comprehensive subspecies identification of 175 nontuberculous mycobacteria species based on 7547 genomic profiles.</title>
        <authorList>
            <person name="Matsumoto Y."/>
            <person name="Kinjo T."/>
            <person name="Motooka D."/>
            <person name="Nabeya D."/>
            <person name="Jung N."/>
            <person name="Uechi K."/>
            <person name="Horii T."/>
            <person name="Iida T."/>
            <person name="Fujita J."/>
            <person name="Nakamura S."/>
        </authorList>
    </citation>
    <scope>NUCLEOTIDE SEQUENCE [LARGE SCALE GENOMIC DNA]</scope>
    <source>
        <strain evidence="6 7">JCM 12688</strain>
    </source>
</reference>
<evidence type="ECO:0000256" key="3">
    <source>
        <dbReference type="PIRSR" id="PIRSR605511-1"/>
    </source>
</evidence>
<organism evidence="6 7">
    <name type="scientific">Mycolicibacterium gadium</name>
    <name type="common">Mycobacterium gadium</name>
    <dbReference type="NCBI Taxonomy" id="1794"/>
    <lineage>
        <taxon>Bacteria</taxon>
        <taxon>Bacillati</taxon>
        <taxon>Actinomycetota</taxon>
        <taxon>Actinomycetes</taxon>
        <taxon>Mycobacteriales</taxon>
        <taxon>Mycobacteriaceae</taxon>
        <taxon>Mycolicibacterium</taxon>
    </lineage>
</organism>
<dbReference type="SUPFAM" id="SSF63829">
    <property type="entry name" value="Calcium-dependent phosphotriesterase"/>
    <property type="match status" value="1"/>
</dbReference>
<dbReference type="EMBL" id="AP022608">
    <property type="protein sequence ID" value="BBZ16188.1"/>
    <property type="molecule type" value="Genomic_DNA"/>
</dbReference>
<keyword evidence="4" id="KW-0862">Zinc</keyword>
<dbReference type="KEGG" id="mgad:MGAD_05230"/>
<dbReference type="InterPro" id="IPR005511">
    <property type="entry name" value="SMP-30"/>
</dbReference>
<name>A0A7I7WK37_MYCGU</name>
<dbReference type="InterPro" id="IPR011042">
    <property type="entry name" value="6-blade_b-propeller_TolB-like"/>
</dbReference>
<feature type="binding site" evidence="4">
    <location>
        <position position="143"/>
    </location>
    <ligand>
        <name>a divalent metal cation</name>
        <dbReference type="ChEBI" id="CHEBI:60240"/>
    </ligand>
</feature>
<evidence type="ECO:0000313" key="7">
    <source>
        <dbReference type="Proteomes" id="UP000466187"/>
    </source>
</evidence>
<feature type="active site" description="Proton donor/acceptor" evidence="3">
    <location>
        <position position="191"/>
    </location>
</feature>
<dbReference type="AlphaFoldDB" id="A0A7I7WK37"/>
<keyword evidence="2" id="KW-0378">Hydrolase</keyword>
<dbReference type="Pfam" id="PF08450">
    <property type="entry name" value="SGL"/>
    <property type="match status" value="1"/>
</dbReference>
<comment type="similarity">
    <text evidence="1">Belongs to the SMP-30/CGR1 family.</text>
</comment>
<proteinExistence type="inferred from homology"/>
<protein>
    <submittedName>
        <fullName evidence="6">Gluconolaconase</fullName>
    </submittedName>
</protein>
<evidence type="ECO:0000313" key="6">
    <source>
        <dbReference type="EMBL" id="BBZ16188.1"/>
    </source>
</evidence>
<dbReference type="PRINTS" id="PR01790">
    <property type="entry name" value="SMP30FAMILY"/>
</dbReference>
<dbReference type="RefSeq" id="WP_163684678.1">
    <property type="nucleotide sequence ID" value="NZ_AP022608.1"/>
</dbReference>
<gene>
    <name evidence="6" type="ORF">MGAD_05230</name>
</gene>
<evidence type="ECO:0000259" key="5">
    <source>
        <dbReference type="Pfam" id="PF08450"/>
    </source>
</evidence>